<dbReference type="PANTHER" id="PTHR16193:SF0">
    <property type="entry name" value="TETRATRICOPEPTIDE REPEAT PROTEIN 27"/>
    <property type="match status" value="1"/>
</dbReference>
<dbReference type="SMART" id="SM00028">
    <property type="entry name" value="TPR"/>
    <property type="match status" value="4"/>
</dbReference>
<accession>A0A9K3Q2Y7</accession>
<protein>
    <submittedName>
        <fullName evidence="5">TPR-repeat-containing protein</fullName>
    </submittedName>
</protein>
<dbReference type="PROSITE" id="PS50293">
    <property type="entry name" value="TPR_REGION"/>
    <property type="match status" value="1"/>
</dbReference>
<proteinExistence type="predicted"/>
<evidence type="ECO:0000313" key="5">
    <source>
        <dbReference type="EMBL" id="KAG7369297.1"/>
    </source>
</evidence>
<evidence type="ECO:0000256" key="1">
    <source>
        <dbReference type="ARBA" id="ARBA00022737"/>
    </source>
</evidence>
<reference evidence="5" key="2">
    <citation type="submission" date="2021-04" db="EMBL/GenBank/DDBJ databases">
        <authorList>
            <person name="Podell S."/>
        </authorList>
    </citation>
    <scope>NUCLEOTIDE SEQUENCE</scope>
    <source>
        <strain evidence="5">Hildebrandi</strain>
    </source>
</reference>
<dbReference type="Pfam" id="PF13181">
    <property type="entry name" value="TPR_8"/>
    <property type="match status" value="1"/>
</dbReference>
<keyword evidence="6" id="KW-1185">Reference proteome</keyword>
<feature type="region of interest" description="Disordered" evidence="4">
    <location>
        <begin position="1"/>
        <end position="22"/>
    </location>
</feature>
<name>A0A9K3Q2Y7_9STRA</name>
<reference evidence="5" key="1">
    <citation type="journal article" date="2021" name="Sci. Rep.">
        <title>Diploid genomic architecture of Nitzschia inconspicua, an elite biomass production diatom.</title>
        <authorList>
            <person name="Oliver A."/>
            <person name="Podell S."/>
            <person name="Pinowska A."/>
            <person name="Traller J.C."/>
            <person name="Smith S.R."/>
            <person name="McClure R."/>
            <person name="Beliaev A."/>
            <person name="Bohutskyi P."/>
            <person name="Hill E.A."/>
            <person name="Rabines A."/>
            <person name="Zheng H."/>
            <person name="Allen L.Z."/>
            <person name="Kuo A."/>
            <person name="Grigoriev I.V."/>
            <person name="Allen A.E."/>
            <person name="Hazlebeck D."/>
            <person name="Allen E.E."/>
        </authorList>
    </citation>
    <scope>NUCLEOTIDE SEQUENCE</scope>
    <source>
        <strain evidence="5">Hildebrandi</strain>
    </source>
</reference>
<evidence type="ECO:0000256" key="2">
    <source>
        <dbReference type="ARBA" id="ARBA00022803"/>
    </source>
</evidence>
<comment type="caution">
    <text evidence="5">The sequence shown here is derived from an EMBL/GenBank/DDBJ whole genome shotgun (WGS) entry which is preliminary data.</text>
</comment>
<sequence>MEDGSVQKSPNDTAADDADDDDDSQCDLAFAALDLTGVDFDATATADVGVDNMIDNDVLAEEDALVLEIEKWTLTTGDMVSTLQDLQTKATALLETEKSINSRLPHLLELASLLSRGRYMDILKSSSSQYFLASIDTESTTSGNIWDRTQNRISKLGTRTELVEAEVLAIAAFNLYLQLNYTGPTFDDIDTELKGINPHPCFAELLQVNEQDEQDKRQTITAQRDTKYHNAVLSELAVEGLWPCQVAEAPYFLLLARCILSNLVPGQNGSTTPAMSSDLFSSTLWHARVALAHGRLLLSYEPSTKLWEEVQSSFETILIRIKLSQDDGTLNALVDENLDELQSRVLLEYGLAAYHFEHTKKGKALFVQSMESSGMNVEVTGSEGKRTKFQHKATAQMIVKASSKQPSVPSSNIENISSADNTATSVVKSQEIKHSEDSILLDNIKYEKDEDNEIQQLTILDQAILLALCLDVKNTNPADGLTGEEMSAYLARVLHHHDDWMVYSTALLERAWLEFEGNHTKERAILQMQALADQHTNRLTITQSTRQSIEESSPVEDRLKNLHSIVFPPRWHMLRDIAERYASLGMVTSAAELFTQIEYWDEVVDCYKRAGKVSKAKEIVEERLKTTETPRMWMALGDLTENPDHYRRAIELSNGRFSQAYISLGKYHFDKGELVEALSAYKKALQLRPLIPSVWFRVGTISMQMGDWDTALTAFSEVVQQQPDEGEAWANVAAVHMHNKHPHEAYPALVESLKHNRSNWRVWISKLYTCLDLEKYDEAVQACSMIMDLGETHSAKGVPDLEEKCVRAIVGGTVQKYKTARDEGDKAGMDVWRRSLVRVHALLQRINTKTTEPWVFETTAFFHEQVGQDQEVLENLLKEYRALSSIRAWEKDEEQVRRVCHVVSQIAAYQRGSREELIKTKFMASNVLKKIQQAQPTAASTLNEVGRMEDLLKEITTEIESSSPVIT</sequence>
<feature type="compositionally biased region" description="Polar residues" evidence="4">
    <location>
        <begin position="1"/>
        <end position="11"/>
    </location>
</feature>
<dbReference type="OrthoDB" id="1936594at2759"/>
<dbReference type="EMBL" id="JAGRRH010000006">
    <property type="protein sequence ID" value="KAG7369297.1"/>
    <property type="molecule type" value="Genomic_DNA"/>
</dbReference>
<gene>
    <name evidence="5" type="ORF">IV203_032040</name>
</gene>
<evidence type="ECO:0000256" key="3">
    <source>
        <dbReference type="PROSITE-ProRule" id="PRU00339"/>
    </source>
</evidence>
<dbReference type="InterPro" id="IPR019734">
    <property type="entry name" value="TPR_rpt"/>
</dbReference>
<evidence type="ECO:0000256" key="4">
    <source>
        <dbReference type="SAM" id="MobiDB-lite"/>
    </source>
</evidence>
<keyword evidence="2 3" id="KW-0802">TPR repeat</keyword>
<dbReference type="PANTHER" id="PTHR16193">
    <property type="entry name" value="TETRATRICOPEPTIDE REPEAT PROTEIN 27"/>
    <property type="match status" value="1"/>
</dbReference>
<dbReference type="InterPro" id="IPR044244">
    <property type="entry name" value="TTC27/Emw1"/>
</dbReference>
<feature type="repeat" description="TPR" evidence="3">
    <location>
        <begin position="692"/>
        <end position="725"/>
    </location>
</feature>
<dbReference type="Proteomes" id="UP000693970">
    <property type="component" value="Unassembled WGS sequence"/>
</dbReference>
<feature type="repeat" description="TPR" evidence="3">
    <location>
        <begin position="658"/>
        <end position="691"/>
    </location>
</feature>
<evidence type="ECO:0000313" key="6">
    <source>
        <dbReference type="Proteomes" id="UP000693970"/>
    </source>
</evidence>
<organism evidence="5 6">
    <name type="scientific">Nitzschia inconspicua</name>
    <dbReference type="NCBI Taxonomy" id="303405"/>
    <lineage>
        <taxon>Eukaryota</taxon>
        <taxon>Sar</taxon>
        <taxon>Stramenopiles</taxon>
        <taxon>Ochrophyta</taxon>
        <taxon>Bacillariophyta</taxon>
        <taxon>Bacillariophyceae</taxon>
        <taxon>Bacillariophycidae</taxon>
        <taxon>Bacillariales</taxon>
        <taxon>Bacillariaceae</taxon>
        <taxon>Nitzschia</taxon>
    </lineage>
</organism>
<keyword evidence="1" id="KW-0677">Repeat</keyword>
<dbReference type="PROSITE" id="PS50005">
    <property type="entry name" value="TPR"/>
    <property type="match status" value="2"/>
</dbReference>
<dbReference type="AlphaFoldDB" id="A0A9K3Q2Y7"/>